<proteinExistence type="predicted"/>
<feature type="compositionally biased region" description="Basic and acidic residues" evidence="6">
    <location>
        <begin position="67"/>
        <end position="93"/>
    </location>
</feature>
<dbReference type="CDD" id="cd00067">
    <property type="entry name" value="GAL4"/>
    <property type="match status" value="1"/>
</dbReference>
<dbReference type="Pfam" id="PF00172">
    <property type="entry name" value="Zn_clus"/>
    <property type="match status" value="1"/>
</dbReference>
<feature type="region of interest" description="Disordered" evidence="6">
    <location>
        <begin position="65"/>
        <end position="97"/>
    </location>
</feature>
<dbReference type="GeneID" id="27346080"/>
<dbReference type="GO" id="GO:0000981">
    <property type="term" value="F:DNA-binding transcription factor activity, RNA polymerase II-specific"/>
    <property type="evidence" value="ECO:0007669"/>
    <property type="project" value="InterPro"/>
</dbReference>
<reference evidence="8 9" key="1">
    <citation type="submission" date="2015-01" db="EMBL/GenBank/DDBJ databases">
        <title>The Genome Sequence of Cladophialophora immunda CBS83496.</title>
        <authorList>
            <consortium name="The Broad Institute Genomics Platform"/>
            <person name="Cuomo C."/>
            <person name="de Hoog S."/>
            <person name="Gorbushina A."/>
            <person name="Stielow B."/>
            <person name="Teixiera M."/>
            <person name="Abouelleil A."/>
            <person name="Chapman S.B."/>
            <person name="Priest M."/>
            <person name="Young S.K."/>
            <person name="Wortman J."/>
            <person name="Nusbaum C."/>
            <person name="Birren B."/>
        </authorList>
    </citation>
    <scope>NUCLEOTIDE SEQUENCE [LARGE SCALE GENOMIC DNA]</scope>
    <source>
        <strain evidence="8 9">CBS 83496</strain>
    </source>
</reference>
<dbReference type="GO" id="GO:0045944">
    <property type="term" value="P:positive regulation of transcription by RNA polymerase II"/>
    <property type="evidence" value="ECO:0007669"/>
    <property type="project" value="TreeGrafter"/>
</dbReference>
<keyword evidence="9" id="KW-1185">Reference proteome</keyword>
<evidence type="ECO:0000313" key="9">
    <source>
        <dbReference type="Proteomes" id="UP000054466"/>
    </source>
</evidence>
<dbReference type="Pfam" id="PF11951">
    <property type="entry name" value="Fungal_trans_2"/>
    <property type="match status" value="1"/>
</dbReference>
<organism evidence="8 9">
    <name type="scientific">Cladophialophora immunda</name>
    <dbReference type="NCBI Taxonomy" id="569365"/>
    <lineage>
        <taxon>Eukaryota</taxon>
        <taxon>Fungi</taxon>
        <taxon>Dikarya</taxon>
        <taxon>Ascomycota</taxon>
        <taxon>Pezizomycotina</taxon>
        <taxon>Eurotiomycetes</taxon>
        <taxon>Chaetothyriomycetidae</taxon>
        <taxon>Chaetothyriales</taxon>
        <taxon>Herpotrichiellaceae</taxon>
        <taxon>Cladophialophora</taxon>
    </lineage>
</organism>
<accession>A0A0D1ZGS0</accession>
<dbReference type="PROSITE" id="PS50048">
    <property type="entry name" value="ZN2_CY6_FUNGAL_2"/>
    <property type="match status" value="1"/>
</dbReference>
<dbReference type="HOGENOM" id="CLU_628505_0_0_1"/>
<dbReference type="GO" id="GO:0008270">
    <property type="term" value="F:zinc ion binding"/>
    <property type="evidence" value="ECO:0007669"/>
    <property type="project" value="InterPro"/>
</dbReference>
<dbReference type="OrthoDB" id="4126390at2759"/>
<comment type="subcellular location">
    <subcellularLocation>
        <location evidence="1">Nucleus</location>
    </subcellularLocation>
</comment>
<dbReference type="Proteomes" id="UP000054466">
    <property type="component" value="Unassembled WGS sequence"/>
</dbReference>
<dbReference type="VEuPathDB" id="FungiDB:PV07_06886"/>
<evidence type="ECO:0000256" key="6">
    <source>
        <dbReference type="SAM" id="MobiDB-lite"/>
    </source>
</evidence>
<dbReference type="SUPFAM" id="SSF57701">
    <property type="entry name" value="Zn2/Cys6 DNA-binding domain"/>
    <property type="match status" value="1"/>
</dbReference>
<dbReference type="STRING" id="569365.A0A0D1ZGS0"/>
<keyword evidence="3" id="KW-0238">DNA-binding</keyword>
<protein>
    <recommendedName>
        <fullName evidence="7">Zn(2)-C6 fungal-type domain-containing protein</fullName>
    </recommendedName>
</protein>
<dbReference type="SMART" id="SM00066">
    <property type="entry name" value="GAL4"/>
    <property type="match status" value="1"/>
</dbReference>
<name>A0A0D1ZGS0_9EURO</name>
<dbReference type="Gene3D" id="4.10.240.10">
    <property type="entry name" value="Zn(2)-C6 fungal-type DNA-binding domain"/>
    <property type="match status" value="1"/>
</dbReference>
<dbReference type="PANTHER" id="PTHR37534:SF7">
    <property type="entry name" value="TRANSCRIPTIONAL ACTIVATOR PROTEIN UGA3"/>
    <property type="match status" value="1"/>
</dbReference>
<gene>
    <name evidence="8" type="ORF">PV07_06886</name>
</gene>
<evidence type="ECO:0000313" key="8">
    <source>
        <dbReference type="EMBL" id="KIW27111.1"/>
    </source>
</evidence>
<dbReference type="EMBL" id="KN847043">
    <property type="protein sequence ID" value="KIW27111.1"/>
    <property type="molecule type" value="Genomic_DNA"/>
</dbReference>
<dbReference type="InterPro" id="IPR001138">
    <property type="entry name" value="Zn2Cys6_DnaBD"/>
</dbReference>
<dbReference type="InterPro" id="IPR021858">
    <property type="entry name" value="Fun_TF"/>
</dbReference>
<dbReference type="RefSeq" id="XP_016247327.1">
    <property type="nucleotide sequence ID" value="XM_016393908.1"/>
</dbReference>
<keyword evidence="5" id="KW-0539">Nucleus</keyword>
<dbReference type="AlphaFoldDB" id="A0A0D1ZGS0"/>
<evidence type="ECO:0000256" key="2">
    <source>
        <dbReference type="ARBA" id="ARBA00023015"/>
    </source>
</evidence>
<evidence type="ECO:0000256" key="3">
    <source>
        <dbReference type="ARBA" id="ARBA00023125"/>
    </source>
</evidence>
<keyword evidence="4" id="KW-0804">Transcription</keyword>
<dbReference type="GO" id="GO:0005634">
    <property type="term" value="C:nucleus"/>
    <property type="evidence" value="ECO:0007669"/>
    <property type="project" value="UniProtKB-SubCell"/>
</dbReference>
<feature type="domain" description="Zn(2)-C6 fungal-type" evidence="7">
    <location>
        <begin position="15"/>
        <end position="45"/>
    </location>
</feature>
<evidence type="ECO:0000256" key="4">
    <source>
        <dbReference type="ARBA" id="ARBA00023163"/>
    </source>
</evidence>
<keyword evidence="2" id="KW-0805">Transcription regulation</keyword>
<dbReference type="InterPro" id="IPR036864">
    <property type="entry name" value="Zn2-C6_fun-type_DNA-bd_sf"/>
</dbReference>
<sequence>MSDRRLSSTSRSRTGCSSCLSASRKCDETKPTCQRCTRLGFRCNYERPLRWKNAVLTGNVPSNVIISDRHEGGSPQWPREKSPARSNHGRDHNPPSVILQSIDDNQLIERFLTSGHLQFHWSNMWDNQFVKTYGSLCFTYPPVREAIVAFELLEQFGSSPVALARVSSALSIFQSRLRGSIETNNDILLAAGFLMCHVAMKAGYTWTGHLKSLLSIALAGQEPQPNIDRLAGLDMDIWLIGRCSGSLHVWSTMCSGRSGIDPNTNLPRTLLDLLASADSGADMFQRLEAWQPDATVAPTTLPSCTLEIWHAYRLAAQLWVAIPNLHPTQLQNTAHTRILDQLWQIVEGYWLRCRRASSENERQVIWPIVVASCLTEEDRKLEFAENVLSELFPNEAGFCPSNLKSLMQELWSRRRQGQYTSLDSLAREWKVELGIW</sequence>
<evidence type="ECO:0000256" key="1">
    <source>
        <dbReference type="ARBA" id="ARBA00004123"/>
    </source>
</evidence>
<evidence type="ECO:0000256" key="5">
    <source>
        <dbReference type="ARBA" id="ARBA00023242"/>
    </source>
</evidence>
<dbReference type="PANTHER" id="PTHR37534">
    <property type="entry name" value="TRANSCRIPTIONAL ACTIVATOR PROTEIN UGA3"/>
    <property type="match status" value="1"/>
</dbReference>
<dbReference type="GO" id="GO:0000976">
    <property type="term" value="F:transcription cis-regulatory region binding"/>
    <property type="evidence" value="ECO:0007669"/>
    <property type="project" value="TreeGrafter"/>
</dbReference>
<evidence type="ECO:0000259" key="7">
    <source>
        <dbReference type="PROSITE" id="PS50048"/>
    </source>
</evidence>